<accession>A0AAV0Z0H9</accession>
<dbReference type="Proteomes" id="UP001157006">
    <property type="component" value="Chromosome 1S"/>
</dbReference>
<dbReference type="PANTHER" id="PTHR33184:SF72">
    <property type="entry name" value="BETA-1,3-N-ACETYLGLUCOSAMINYLTRANSFERASE FAMILY PROTEIN"/>
    <property type="match status" value="1"/>
</dbReference>
<organism evidence="3 4">
    <name type="scientific">Vicia faba</name>
    <name type="common">Broad bean</name>
    <name type="synonym">Faba vulgaris</name>
    <dbReference type="NCBI Taxonomy" id="3906"/>
    <lineage>
        <taxon>Eukaryota</taxon>
        <taxon>Viridiplantae</taxon>
        <taxon>Streptophyta</taxon>
        <taxon>Embryophyta</taxon>
        <taxon>Tracheophyta</taxon>
        <taxon>Spermatophyta</taxon>
        <taxon>Magnoliopsida</taxon>
        <taxon>eudicotyledons</taxon>
        <taxon>Gunneridae</taxon>
        <taxon>Pentapetalae</taxon>
        <taxon>rosids</taxon>
        <taxon>fabids</taxon>
        <taxon>Fabales</taxon>
        <taxon>Fabaceae</taxon>
        <taxon>Papilionoideae</taxon>
        <taxon>50 kb inversion clade</taxon>
        <taxon>NPAAA clade</taxon>
        <taxon>Hologalegina</taxon>
        <taxon>IRL clade</taxon>
        <taxon>Fabeae</taxon>
        <taxon>Vicia</taxon>
    </lineage>
</organism>
<keyword evidence="4" id="KW-1185">Reference proteome</keyword>
<reference evidence="3 4" key="1">
    <citation type="submission" date="2023-01" db="EMBL/GenBank/DDBJ databases">
        <authorList>
            <person name="Kreplak J."/>
        </authorList>
    </citation>
    <scope>NUCLEOTIDE SEQUENCE [LARGE SCALE GENOMIC DNA]</scope>
</reference>
<dbReference type="AlphaFoldDB" id="A0AAV0Z0H9"/>
<feature type="chain" id="PRO_5043505448" evidence="2">
    <location>
        <begin position="23"/>
        <end position="114"/>
    </location>
</feature>
<dbReference type="InterPro" id="IPR040361">
    <property type="entry name" value="TPD1"/>
</dbReference>
<dbReference type="EMBL" id="OX451735">
    <property type="protein sequence ID" value="CAI8591986.1"/>
    <property type="molecule type" value="Genomic_DNA"/>
</dbReference>
<dbReference type="PANTHER" id="PTHR33184">
    <property type="entry name" value="PROTEIN TAPETUM DETERMINANT 1-LIKE-RELATED"/>
    <property type="match status" value="1"/>
</dbReference>
<evidence type="ECO:0000256" key="1">
    <source>
        <dbReference type="ARBA" id="ARBA00022729"/>
    </source>
</evidence>
<keyword evidence="1 2" id="KW-0732">Signal</keyword>
<protein>
    <submittedName>
        <fullName evidence="3">Uncharacterized protein</fullName>
    </submittedName>
</protein>
<proteinExistence type="predicted"/>
<evidence type="ECO:0000313" key="4">
    <source>
        <dbReference type="Proteomes" id="UP001157006"/>
    </source>
</evidence>
<gene>
    <name evidence="3" type="ORF">VFH_I016800</name>
</gene>
<name>A0AAV0Z0H9_VICFA</name>
<feature type="signal peptide" evidence="2">
    <location>
        <begin position="1"/>
        <end position="22"/>
    </location>
</feature>
<evidence type="ECO:0000313" key="3">
    <source>
        <dbReference type="EMBL" id="CAI8591986.1"/>
    </source>
</evidence>
<evidence type="ECO:0000256" key="2">
    <source>
        <dbReference type="SAM" id="SignalP"/>
    </source>
</evidence>
<dbReference type="Pfam" id="PF24068">
    <property type="entry name" value="TPD1_C"/>
    <property type="match status" value="1"/>
</dbReference>
<sequence length="114" mass="12357">MTSIFSILSITLFLALVFQANGYCDLSSIGVTQTKTSGSVWKVTVTNNCICTQTDVKLNTNGFKSSTLVDPAILSQDGLLIQGAPLYQYKSVTFTYTSQSEFKFTPVFSVIACS</sequence>
<dbReference type="GO" id="GO:0001709">
    <property type="term" value="P:cell fate determination"/>
    <property type="evidence" value="ECO:0007669"/>
    <property type="project" value="TreeGrafter"/>
</dbReference>